<dbReference type="Gene3D" id="3.30.565.10">
    <property type="entry name" value="Histidine kinase-like ATPase, C-terminal domain"/>
    <property type="match status" value="1"/>
</dbReference>
<evidence type="ECO:0000256" key="2">
    <source>
        <dbReference type="ARBA" id="ARBA00004370"/>
    </source>
</evidence>
<dbReference type="Gene3D" id="1.10.287.130">
    <property type="match status" value="1"/>
</dbReference>
<dbReference type="GO" id="GO:0016020">
    <property type="term" value="C:membrane"/>
    <property type="evidence" value="ECO:0007669"/>
    <property type="project" value="UniProtKB-SubCell"/>
</dbReference>
<dbReference type="EMBL" id="CP048711">
    <property type="protein sequence ID" value="QIB64679.1"/>
    <property type="molecule type" value="Genomic_DNA"/>
</dbReference>
<dbReference type="SMART" id="SM00387">
    <property type="entry name" value="HATPase_c"/>
    <property type="match status" value="1"/>
</dbReference>
<accession>A0A6C0TZ81</accession>
<dbReference type="PANTHER" id="PTHR43711">
    <property type="entry name" value="TWO-COMPONENT HISTIDINE KINASE"/>
    <property type="match status" value="1"/>
</dbReference>
<organism evidence="11 12">
    <name type="scientific">Kineobactrum salinum</name>
    <dbReference type="NCBI Taxonomy" id="2708301"/>
    <lineage>
        <taxon>Bacteria</taxon>
        <taxon>Pseudomonadati</taxon>
        <taxon>Pseudomonadota</taxon>
        <taxon>Gammaproteobacteria</taxon>
        <taxon>Cellvibrionales</taxon>
        <taxon>Halieaceae</taxon>
        <taxon>Kineobactrum</taxon>
    </lineage>
</organism>
<reference evidence="11 12" key="1">
    <citation type="submission" date="2020-02" db="EMBL/GenBank/DDBJ databases">
        <title>Genome sequencing for Kineobactrum sp. M2.</title>
        <authorList>
            <person name="Park S.-J."/>
        </authorList>
    </citation>
    <scope>NUCLEOTIDE SEQUENCE [LARGE SCALE GENOMIC DNA]</scope>
    <source>
        <strain evidence="11 12">M2</strain>
    </source>
</reference>
<evidence type="ECO:0000259" key="10">
    <source>
        <dbReference type="PROSITE" id="PS50885"/>
    </source>
</evidence>
<dbReference type="RefSeq" id="WP_163493929.1">
    <property type="nucleotide sequence ID" value="NZ_CP048711.1"/>
</dbReference>
<dbReference type="InterPro" id="IPR036097">
    <property type="entry name" value="HisK_dim/P_sf"/>
</dbReference>
<evidence type="ECO:0000256" key="8">
    <source>
        <dbReference type="SAM" id="Phobius"/>
    </source>
</evidence>
<evidence type="ECO:0000256" key="7">
    <source>
        <dbReference type="ARBA" id="ARBA00023012"/>
    </source>
</evidence>
<sequence length="468" mass="51672">MLQLVLVGFFAALAPLCVAILFSVQALEELATSDREVTRRVMEATRLGQEIQAEALEMERHARQYLALSDPELATLFESERLSLGEKLFGLQARVAQPGKDLVALLQAVRTVDLAGARAMATEDGDLGRAAALLNQSFAAITEHRRGVQQWLTSSVDQLLEENAAEAGSIVDGLVIQLSFLVFATLALLVSFSYWINKPVQDLTEEIHRLGTAGLSHTIEISGPQEMAALGEKLEWLRQRLHETDQQKAQFLRHISHELKTPLSSLREGTDLLAEQVTGRLSQQQQSVVEIVRQNGIELQRLIESLLDYNQLPGQELNIEEFDMSELWRELLDNYRISIEQKALQLETRGTVDSWVADRGKLKSALDNLLSNAVNYTPESGSIDIVWQGEGDSLAIEVANTGSPIPEEDSDRVFEPFFQSVAKRSGPIKGSGIGLSVARECIEAQGGSLALITHSQFPVCFRLLCPAH</sequence>
<keyword evidence="12" id="KW-1185">Reference proteome</keyword>
<keyword evidence="5" id="KW-0808">Transferase</keyword>
<dbReference type="InterPro" id="IPR050736">
    <property type="entry name" value="Sensor_HK_Regulatory"/>
</dbReference>
<evidence type="ECO:0000256" key="6">
    <source>
        <dbReference type="ARBA" id="ARBA00022777"/>
    </source>
</evidence>
<dbReference type="InterPro" id="IPR003661">
    <property type="entry name" value="HisK_dim/P_dom"/>
</dbReference>
<dbReference type="Pfam" id="PF00672">
    <property type="entry name" value="HAMP"/>
    <property type="match status" value="1"/>
</dbReference>
<name>A0A6C0TZ81_9GAMM</name>
<evidence type="ECO:0000259" key="9">
    <source>
        <dbReference type="PROSITE" id="PS50109"/>
    </source>
</evidence>
<evidence type="ECO:0000256" key="4">
    <source>
        <dbReference type="ARBA" id="ARBA00022553"/>
    </source>
</evidence>
<dbReference type="Proteomes" id="UP000477680">
    <property type="component" value="Chromosome"/>
</dbReference>
<dbReference type="GO" id="GO:0000155">
    <property type="term" value="F:phosphorelay sensor kinase activity"/>
    <property type="evidence" value="ECO:0007669"/>
    <property type="project" value="InterPro"/>
</dbReference>
<dbReference type="InterPro" id="IPR004358">
    <property type="entry name" value="Sig_transdc_His_kin-like_C"/>
</dbReference>
<keyword evidence="6 11" id="KW-0418">Kinase</keyword>
<protein>
    <recommendedName>
        <fullName evidence="3">histidine kinase</fullName>
        <ecNumber evidence="3">2.7.13.3</ecNumber>
    </recommendedName>
</protein>
<evidence type="ECO:0000256" key="5">
    <source>
        <dbReference type="ARBA" id="ARBA00022679"/>
    </source>
</evidence>
<dbReference type="Gene3D" id="6.10.340.10">
    <property type="match status" value="1"/>
</dbReference>
<gene>
    <name evidence="11" type="ORF">G3T16_04000</name>
</gene>
<dbReference type="PROSITE" id="PS50109">
    <property type="entry name" value="HIS_KIN"/>
    <property type="match status" value="1"/>
</dbReference>
<evidence type="ECO:0000313" key="11">
    <source>
        <dbReference type="EMBL" id="QIB64679.1"/>
    </source>
</evidence>
<dbReference type="PROSITE" id="PS50885">
    <property type="entry name" value="HAMP"/>
    <property type="match status" value="1"/>
</dbReference>
<dbReference type="Pfam" id="PF00512">
    <property type="entry name" value="HisKA"/>
    <property type="match status" value="1"/>
</dbReference>
<dbReference type="InterPro" id="IPR036890">
    <property type="entry name" value="HATPase_C_sf"/>
</dbReference>
<dbReference type="SUPFAM" id="SSF55874">
    <property type="entry name" value="ATPase domain of HSP90 chaperone/DNA topoisomerase II/histidine kinase"/>
    <property type="match status" value="1"/>
</dbReference>
<keyword evidence="8" id="KW-0472">Membrane</keyword>
<evidence type="ECO:0000256" key="1">
    <source>
        <dbReference type="ARBA" id="ARBA00000085"/>
    </source>
</evidence>
<dbReference type="PRINTS" id="PR00344">
    <property type="entry name" value="BCTRLSENSOR"/>
</dbReference>
<dbReference type="EC" id="2.7.13.3" evidence="3"/>
<dbReference type="AlphaFoldDB" id="A0A6C0TZ81"/>
<comment type="subcellular location">
    <subcellularLocation>
        <location evidence="2">Membrane</location>
    </subcellularLocation>
</comment>
<dbReference type="PANTHER" id="PTHR43711:SF1">
    <property type="entry name" value="HISTIDINE KINASE 1"/>
    <property type="match status" value="1"/>
</dbReference>
<dbReference type="SMART" id="SM00388">
    <property type="entry name" value="HisKA"/>
    <property type="match status" value="1"/>
</dbReference>
<dbReference type="SUPFAM" id="SSF47384">
    <property type="entry name" value="Homodimeric domain of signal transducing histidine kinase"/>
    <property type="match status" value="1"/>
</dbReference>
<proteinExistence type="predicted"/>
<feature type="transmembrane region" description="Helical" evidence="8">
    <location>
        <begin position="174"/>
        <end position="196"/>
    </location>
</feature>
<dbReference type="SMART" id="SM00304">
    <property type="entry name" value="HAMP"/>
    <property type="match status" value="1"/>
</dbReference>
<dbReference type="InterPro" id="IPR005467">
    <property type="entry name" value="His_kinase_dom"/>
</dbReference>
<dbReference type="CDD" id="cd00082">
    <property type="entry name" value="HisKA"/>
    <property type="match status" value="1"/>
</dbReference>
<keyword evidence="8" id="KW-0812">Transmembrane</keyword>
<keyword evidence="8" id="KW-1133">Transmembrane helix</keyword>
<evidence type="ECO:0000256" key="3">
    <source>
        <dbReference type="ARBA" id="ARBA00012438"/>
    </source>
</evidence>
<evidence type="ECO:0000313" key="12">
    <source>
        <dbReference type="Proteomes" id="UP000477680"/>
    </source>
</evidence>
<dbReference type="KEGG" id="kim:G3T16_04000"/>
<feature type="domain" description="Histidine kinase" evidence="9">
    <location>
        <begin position="254"/>
        <end position="468"/>
    </location>
</feature>
<keyword evidence="7" id="KW-0902">Two-component regulatory system</keyword>
<keyword evidence="4" id="KW-0597">Phosphoprotein</keyword>
<feature type="domain" description="HAMP" evidence="10">
    <location>
        <begin position="194"/>
        <end position="246"/>
    </location>
</feature>
<dbReference type="Pfam" id="PF02518">
    <property type="entry name" value="HATPase_c"/>
    <property type="match status" value="1"/>
</dbReference>
<comment type="catalytic activity">
    <reaction evidence="1">
        <text>ATP + protein L-histidine = ADP + protein N-phospho-L-histidine.</text>
        <dbReference type="EC" id="2.7.13.3"/>
    </reaction>
</comment>
<dbReference type="InterPro" id="IPR003594">
    <property type="entry name" value="HATPase_dom"/>
</dbReference>
<dbReference type="InterPro" id="IPR003660">
    <property type="entry name" value="HAMP_dom"/>
</dbReference>